<dbReference type="InterPro" id="IPR017452">
    <property type="entry name" value="GPCR_Rhodpsn_7TM"/>
</dbReference>
<dbReference type="Proteomes" id="UP000678393">
    <property type="component" value="Unassembled WGS sequence"/>
</dbReference>
<gene>
    <name evidence="11" type="ORF">CUNI_LOCUS16078</name>
</gene>
<dbReference type="PANTHER" id="PTHR24228:SF59">
    <property type="entry name" value="NEUROPEPTIDE RECEPTOR 15"/>
    <property type="match status" value="1"/>
</dbReference>
<keyword evidence="7" id="KW-0675">Receptor</keyword>
<evidence type="ECO:0000256" key="5">
    <source>
        <dbReference type="ARBA" id="ARBA00023040"/>
    </source>
</evidence>
<feature type="transmembrane region" description="Helical" evidence="9">
    <location>
        <begin position="179"/>
        <end position="202"/>
    </location>
</feature>
<feature type="transmembrane region" description="Helical" evidence="9">
    <location>
        <begin position="288"/>
        <end position="306"/>
    </location>
</feature>
<dbReference type="GO" id="GO:0004930">
    <property type="term" value="F:G protein-coupled receptor activity"/>
    <property type="evidence" value="ECO:0007669"/>
    <property type="project" value="UniProtKB-KW"/>
</dbReference>
<keyword evidence="2" id="KW-1003">Cell membrane</keyword>
<name>A0A8S3ZRP4_9EUPU</name>
<sequence>MAELDYVAILDAYKGLSICFIISITLSNCVLIFKTIQKGRFIYTPRSLILISLAIGDIFLALFGLVVLARQFFEGLFRISDFACSTKQAFTSYVYFLIHFVYGVGLIVLALEFVQRNRTPQPNVNATSSIVKSIVYSAFPWISGLVIILPLTIANAYIYGYKNGIDVCAIFVSLSRVNAMYVVSVILPAIVAVGVCGAVMCVKLSPTSYSSNPAVVTYQMPPQAVVATSHPTTNVGNAAGPPQYPGGLQTYPINSTQGQQMHSVNGVSGTSQTQVAIIPLDPAKERKIFLIIALIYFICVVPYTSFEIGIQSATTFTQGQFDSYAVAELCLFWLSVSRSLITPIIFIIAK</sequence>
<keyword evidence="5" id="KW-0297">G-protein coupled receptor</keyword>
<feature type="transmembrane region" description="Helical" evidence="9">
    <location>
        <begin position="12"/>
        <end position="36"/>
    </location>
</feature>
<evidence type="ECO:0000259" key="10">
    <source>
        <dbReference type="PROSITE" id="PS50262"/>
    </source>
</evidence>
<protein>
    <recommendedName>
        <fullName evidence="10">G-protein coupled receptors family 1 profile domain-containing protein</fullName>
    </recommendedName>
</protein>
<keyword evidence="8" id="KW-0807">Transducer</keyword>
<dbReference type="EMBL" id="CAJHNH020004077">
    <property type="protein sequence ID" value="CAG5130520.1"/>
    <property type="molecule type" value="Genomic_DNA"/>
</dbReference>
<evidence type="ECO:0000256" key="8">
    <source>
        <dbReference type="ARBA" id="ARBA00023224"/>
    </source>
</evidence>
<keyword evidence="12" id="KW-1185">Reference proteome</keyword>
<dbReference type="SUPFAM" id="SSF81321">
    <property type="entry name" value="Family A G protein-coupled receptor-like"/>
    <property type="match status" value="1"/>
</dbReference>
<reference evidence="11" key="1">
    <citation type="submission" date="2021-04" db="EMBL/GenBank/DDBJ databases">
        <authorList>
            <consortium name="Molecular Ecology Group"/>
        </authorList>
    </citation>
    <scope>NUCLEOTIDE SEQUENCE</scope>
</reference>
<keyword evidence="3 9" id="KW-0812">Transmembrane</keyword>
<dbReference type="PANTHER" id="PTHR24228">
    <property type="entry name" value="B2 BRADYKININ RECEPTOR/ANGIOTENSIN II RECEPTOR"/>
    <property type="match status" value="1"/>
</dbReference>
<evidence type="ECO:0000313" key="12">
    <source>
        <dbReference type="Proteomes" id="UP000678393"/>
    </source>
</evidence>
<feature type="domain" description="G-protein coupled receptors family 1 profile" evidence="10">
    <location>
        <begin position="27"/>
        <end position="346"/>
    </location>
</feature>
<keyword evidence="4 9" id="KW-1133">Transmembrane helix</keyword>
<dbReference type="PRINTS" id="PR00237">
    <property type="entry name" value="GPCRRHODOPSN"/>
</dbReference>
<comment type="subcellular location">
    <subcellularLocation>
        <location evidence="1">Cell membrane</location>
        <topology evidence="1">Multi-pass membrane protein</topology>
    </subcellularLocation>
</comment>
<feature type="transmembrane region" description="Helical" evidence="9">
    <location>
        <begin position="93"/>
        <end position="114"/>
    </location>
</feature>
<organism evidence="11 12">
    <name type="scientific">Candidula unifasciata</name>
    <dbReference type="NCBI Taxonomy" id="100452"/>
    <lineage>
        <taxon>Eukaryota</taxon>
        <taxon>Metazoa</taxon>
        <taxon>Spiralia</taxon>
        <taxon>Lophotrochozoa</taxon>
        <taxon>Mollusca</taxon>
        <taxon>Gastropoda</taxon>
        <taxon>Heterobranchia</taxon>
        <taxon>Euthyneura</taxon>
        <taxon>Panpulmonata</taxon>
        <taxon>Eupulmonata</taxon>
        <taxon>Stylommatophora</taxon>
        <taxon>Helicina</taxon>
        <taxon>Helicoidea</taxon>
        <taxon>Geomitridae</taxon>
        <taxon>Candidula</taxon>
    </lineage>
</organism>
<accession>A0A8S3ZRP4</accession>
<evidence type="ECO:0000256" key="1">
    <source>
        <dbReference type="ARBA" id="ARBA00004651"/>
    </source>
</evidence>
<evidence type="ECO:0000256" key="2">
    <source>
        <dbReference type="ARBA" id="ARBA00022475"/>
    </source>
</evidence>
<evidence type="ECO:0000256" key="9">
    <source>
        <dbReference type="SAM" id="Phobius"/>
    </source>
</evidence>
<dbReference type="Gene3D" id="1.20.1070.10">
    <property type="entry name" value="Rhodopsin 7-helix transmembrane proteins"/>
    <property type="match status" value="1"/>
</dbReference>
<dbReference type="AlphaFoldDB" id="A0A8S3ZRP4"/>
<evidence type="ECO:0000256" key="3">
    <source>
        <dbReference type="ARBA" id="ARBA00022692"/>
    </source>
</evidence>
<evidence type="ECO:0000313" key="11">
    <source>
        <dbReference type="EMBL" id="CAG5130520.1"/>
    </source>
</evidence>
<dbReference type="PROSITE" id="PS50262">
    <property type="entry name" value="G_PROTEIN_RECEP_F1_2"/>
    <property type="match status" value="1"/>
</dbReference>
<dbReference type="GO" id="GO:0005886">
    <property type="term" value="C:plasma membrane"/>
    <property type="evidence" value="ECO:0007669"/>
    <property type="project" value="UniProtKB-SubCell"/>
</dbReference>
<feature type="transmembrane region" description="Helical" evidence="9">
    <location>
        <begin position="326"/>
        <end position="349"/>
    </location>
</feature>
<comment type="caution">
    <text evidence="11">The sequence shown here is derived from an EMBL/GenBank/DDBJ whole genome shotgun (WGS) entry which is preliminary data.</text>
</comment>
<keyword evidence="6 9" id="KW-0472">Membrane</keyword>
<proteinExistence type="predicted"/>
<dbReference type="InterPro" id="IPR000276">
    <property type="entry name" value="GPCR_Rhodpsn"/>
</dbReference>
<evidence type="ECO:0000256" key="6">
    <source>
        <dbReference type="ARBA" id="ARBA00023136"/>
    </source>
</evidence>
<evidence type="ECO:0000256" key="4">
    <source>
        <dbReference type="ARBA" id="ARBA00022989"/>
    </source>
</evidence>
<dbReference type="OrthoDB" id="6160220at2759"/>
<evidence type="ECO:0000256" key="7">
    <source>
        <dbReference type="ARBA" id="ARBA00023170"/>
    </source>
</evidence>
<feature type="transmembrane region" description="Helical" evidence="9">
    <location>
        <begin position="48"/>
        <end position="73"/>
    </location>
</feature>
<feature type="transmembrane region" description="Helical" evidence="9">
    <location>
        <begin position="134"/>
        <end position="159"/>
    </location>
</feature>